<evidence type="ECO:0000256" key="6">
    <source>
        <dbReference type="ARBA" id="ARBA00022679"/>
    </source>
</evidence>
<comment type="caution">
    <text evidence="19">The sequence shown here is derived from an EMBL/GenBank/DDBJ whole genome shotgun (WGS) entry which is preliminary data.</text>
</comment>
<dbReference type="PROSITE" id="PS50109">
    <property type="entry name" value="HIS_KIN"/>
    <property type="match status" value="1"/>
</dbReference>
<dbReference type="InterPro" id="IPR036890">
    <property type="entry name" value="HATPase_C_sf"/>
</dbReference>
<proteinExistence type="inferred from homology"/>
<evidence type="ECO:0000256" key="12">
    <source>
        <dbReference type="ARBA" id="ARBA00023306"/>
    </source>
</evidence>
<dbReference type="Pfam" id="PF00072">
    <property type="entry name" value="Response_reg"/>
    <property type="match status" value="1"/>
</dbReference>
<dbReference type="Gene3D" id="3.30.450.40">
    <property type="match status" value="1"/>
</dbReference>
<evidence type="ECO:0000256" key="1">
    <source>
        <dbReference type="ARBA" id="ARBA00000085"/>
    </source>
</evidence>
<dbReference type="InterPro" id="IPR005467">
    <property type="entry name" value="His_kinase_dom"/>
</dbReference>
<feature type="modified residue" description="4-aspartylphosphate" evidence="14">
    <location>
        <position position="769"/>
    </location>
</feature>
<comment type="subcellular location">
    <subcellularLocation>
        <location evidence="2">Membrane</location>
    </subcellularLocation>
</comment>
<evidence type="ECO:0000259" key="17">
    <source>
        <dbReference type="PROSITE" id="PS50110"/>
    </source>
</evidence>
<evidence type="ECO:0000256" key="13">
    <source>
        <dbReference type="ARBA" id="ARBA00074306"/>
    </source>
</evidence>
<dbReference type="SMART" id="SM00304">
    <property type="entry name" value="HAMP"/>
    <property type="match status" value="1"/>
</dbReference>
<dbReference type="InterPro" id="IPR011006">
    <property type="entry name" value="CheY-like_superfamily"/>
</dbReference>
<keyword evidence="15" id="KW-1133">Transmembrane helix</keyword>
<dbReference type="SUPFAM" id="SSF47384">
    <property type="entry name" value="Homodimeric domain of signal transducing histidine kinase"/>
    <property type="match status" value="1"/>
</dbReference>
<evidence type="ECO:0000259" key="16">
    <source>
        <dbReference type="PROSITE" id="PS50109"/>
    </source>
</evidence>
<dbReference type="InterPro" id="IPR001789">
    <property type="entry name" value="Sig_transdc_resp-reg_receiver"/>
</dbReference>
<dbReference type="Gene3D" id="3.30.565.10">
    <property type="entry name" value="Histidine kinase-like ATPase, C-terminal domain"/>
    <property type="match status" value="1"/>
</dbReference>
<dbReference type="CDD" id="cd00156">
    <property type="entry name" value="REC"/>
    <property type="match status" value="1"/>
</dbReference>
<evidence type="ECO:0000256" key="7">
    <source>
        <dbReference type="ARBA" id="ARBA00022741"/>
    </source>
</evidence>
<dbReference type="CDD" id="cd16922">
    <property type="entry name" value="HATPase_EvgS-ArcB-TorS-like"/>
    <property type="match status" value="1"/>
</dbReference>
<dbReference type="SUPFAM" id="SSF55874">
    <property type="entry name" value="ATPase domain of HSP90 chaperone/DNA topoisomerase II/histidine kinase"/>
    <property type="match status" value="1"/>
</dbReference>
<dbReference type="InterPro" id="IPR003018">
    <property type="entry name" value="GAF"/>
</dbReference>
<keyword evidence="6" id="KW-0808">Transferase</keyword>
<dbReference type="GO" id="GO:0009927">
    <property type="term" value="F:histidine phosphotransfer kinase activity"/>
    <property type="evidence" value="ECO:0007669"/>
    <property type="project" value="TreeGrafter"/>
</dbReference>
<feature type="transmembrane region" description="Helical" evidence="15">
    <location>
        <begin position="20"/>
        <end position="43"/>
    </location>
</feature>
<dbReference type="PROSITE" id="PS50885">
    <property type="entry name" value="HAMP"/>
    <property type="match status" value="1"/>
</dbReference>
<dbReference type="SMART" id="SM00065">
    <property type="entry name" value="GAF"/>
    <property type="match status" value="1"/>
</dbReference>
<dbReference type="FunFam" id="3.30.565.10:FF:000010">
    <property type="entry name" value="Sensor histidine kinase RcsC"/>
    <property type="match status" value="1"/>
</dbReference>
<keyword evidence="12" id="KW-0131">Cell cycle</keyword>
<dbReference type="SUPFAM" id="SSF158472">
    <property type="entry name" value="HAMP domain-like"/>
    <property type="match status" value="1"/>
</dbReference>
<keyword evidence="20" id="KW-1185">Reference proteome</keyword>
<dbReference type="FunFam" id="1.10.287.130:FF:000038">
    <property type="entry name" value="Sensory transduction histidine kinase"/>
    <property type="match status" value="1"/>
</dbReference>
<dbReference type="Pfam" id="PF13185">
    <property type="entry name" value="GAF_2"/>
    <property type="match status" value="1"/>
</dbReference>
<dbReference type="GO" id="GO:0005524">
    <property type="term" value="F:ATP binding"/>
    <property type="evidence" value="ECO:0007669"/>
    <property type="project" value="UniProtKB-KW"/>
</dbReference>
<evidence type="ECO:0000256" key="10">
    <source>
        <dbReference type="ARBA" id="ARBA00023012"/>
    </source>
</evidence>
<evidence type="ECO:0000313" key="19">
    <source>
        <dbReference type="EMBL" id="PDW01879.1"/>
    </source>
</evidence>
<dbReference type="Proteomes" id="UP000220527">
    <property type="component" value="Unassembled WGS sequence"/>
</dbReference>
<dbReference type="InterPro" id="IPR004358">
    <property type="entry name" value="Sig_transdc_His_kin-like_C"/>
</dbReference>
<dbReference type="InterPro" id="IPR003660">
    <property type="entry name" value="HAMP_dom"/>
</dbReference>
<dbReference type="Pfam" id="PF02518">
    <property type="entry name" value="HATPase_c"/>
    <property type="match status" value="1"/>
</dbReference>
<dbReference type="Pfam" id="PF00512">
    <property type="entry name" value="HisKA"/>
    <property type="match status" value="1"/>
</dbReference>
<dbReference type="Gene3D" id="6.10.340.10">
    <property type="match status" value="1"/>
</dbReference>
<evidence type="ECO:0000256" key="14">
    <source>
        <dbReference type="PROSITE-ProRule" id="PRU00169"/>
    </source>
</evidence>
<evidence type="ECO:0000256" key="11">
    <source>
        <dbReference type="ARBA" id="ARBA00023136"/>
    </source>
</evidence>
<sequence>MQPHNQQPQQTVSIRARLLFSVGFCLLLVFLTAGVVFTSLHIFRPQILAEQAQVLELHERGLRLERALLRVQQSEVMLLRRQYTLDGAEWELLMEMHTSALYDVREQLDALGSIELDAQSTVVLGRLRQLVNDYETSFAQMLRASRQADASGTLELLLPIWQRHSNELYDLSSRITAHANAELQQTHVRLEQLEQHSSLVLNMLTLVAFIFVAFTSFRIRLHIFSPLQELHEAADRWGHGDLAVRVPVRSQDELGMVAFWFNSMAARTQELVSNLERRVAERTASLARAIGENERLLDTERRRSERQRALFELSVALAAPLDEHDIYTCLVRQLYDERLHFQQISLFTRDTASGDWLLQTRLGGPSDVWIERIHAGQGLVGQAARVGQLCYTPDVRLSPMYIPSYPGGSEVDVPILVEDQIVAMLVVQSSHAASFDQGDLADLAAAANQAGIALARAHLYASLRQAREAAEAANQAKSSFLANMSHELRTPLNAVIGYAEMLMDDLDQFGASNLVNDAGQIYDSANHLLGLINDILDLSKIEAGKIDLFLEDVSVSKLIDNVAATVLPMLEQHGNQLHIHIPSEIGQIRADQTRLRQVLLNLLSNATKFTEHGTITLSVERREPVDAADQAWLIIRVRDTGIGITPAQLEHLFQPFSQADASTTRRYGGTGLGLVISRHFCRLMGGEITVTSVPGQGSTFTVSLPANPRAIALPLQVERRALLIEDEPTTRLIVRRMLERAGWIVEEVNDYQAGLTAMALKPPKLIILDLALPSSDGFAFLHQLRSQPAWAKLPILVITARDPTPAEHATLKQLANAVLKKGAYGKEELLGAVKRLLG</sequence>
<dbReference type="SUPFAM" id="SSF52172">
    <property type="entry name" value="CheY-like"/>
    <property type="match status" value="1"/>
</dbReference>
<dbReference type="PROSITE" id="PS50110">
    <property type="entry name" value="RESPONSE_REGULATORY"/>
    <property type="match status" value="1"/>
</dbReference>
<gene>
    <name evidence="19" type="ORF">CJ255_16920</name>
</gene>
<dbReference type="GO" id="GO:0000155">
    <property type="term" value="F:phosphorelay sensor kinase activity"/>
    <property type="evidence" value="ECO:0007669"/>
    <property type="project" value="InterPro"/>
</dbReference>
<keyword evidence="15" id="KW-0812">Transmembrane</keyword>
<keyword evidence="11 15" id="KW-0472">Membrane</keyword>
<keyword evidence="7" id="KW-0547">Nucleotide-binding</keyword>
<evidence type="ECO:0000256" key="9">
    <source>
        <dbReference type="ARBA" id="ARBA00022840"/>
    </source>
</evidence>
<reference evidence="20" key="1">
    <citation type="submission" date="2017-08" db="EMBL/GenBank/DDBJ databases">
        <authorList>
            <person name="Grouzdev D.S."/>
            <person name="Gaisin V.A."/>
            <person name="Rysina M.S."/>
            <person name="Gorlenko V.M."/>
        </authorList>
    </citation>
    <scope>NUCLEOTIDE SEQUENCE [LARGE SCALE GENOMIC DNA]</scope>
    <source>
        <strain evidence="20">Kir15-3F</strain>
    </source>
</reference>
<dbReference type="SMART" id="SM00387">
    <property type="entry name" value="HATPase_c"/>
    <property type="match status" value="1"/>
</dbReference>
<keyword evidence="5 14" id="KW-0597">Phosphoprotein</keyword>
<dbReference type="EMBL" id="NQWI01000102">
    <property type="protein sequence ID" value="PDW01879.1"/>
    <property type="molecule type" value="Genomic_DNA"/>
</dbReference>
<feature type="domain" description="Histidine kinase" evidence="16">
    <location>
        <begin position="483"/>
        <end position="708"/>
    </location>
</feature>
<dbReference type="SMART" id="SM00448">
    <property type="entry name" value="REC"/>
    <property type="match status" value="1"/>
</dbReference>
<organism evidence="19 20">
    <name type="scientific">Candidatus Viridilinea mediisalina</name>
    <dbReference type="NCBI Taxonomy" id="2024553"/>
    <lineage>
        <taxon>Bacteria</taxon>
        <taxon>Bacillati</taxon>
        <taxon>Chloroflexota</taxon>
        <taxon>Chloroflexia</taxon>
        <taxon>Chloroflexales</taxon>
        <taxon>Chloroflexineae</taxon>
        <taxon>Oscillochloridaceae</taxon>
        <taxon>Candidatus Viridilinea</taxon>
    </lineage>
</organism>
<evidence type="ECO:0000313" key="20">
    <source>
        <dbReference type="Proteomes" id="UP000220527"/>
    </source>
</evidence>
<feature type="domain" description="Response regulatory" evidence="17">
    <location>
        <begin position="720"/>
        <end position="836"/>
    </location>
</feature>
<dbReference type="EC" id="2.7.13.3" evidence="4"/>
<protein>
    <recommendedName>
        <fullName evidence="13">Circadian input-output histidine kinase CikA</fullName>
        <ecNumber evidence="4">2.7.13.3</ecNumber>
    </recommendedName>
</protein>
<keyword evidence="9" id="KW-0067">ATP-binding</keyword>
<keyword evidence="8" id="KW-0418">Kinase</keyword>
<dbReference type="PANTHER" id="PTHR43047:SF63">
    <property type="entry name" value="HISTIDINE KINASE"/>
    <property type="match status" value="1"/>
</dbReference>
<dbReference type="SUPFAM" id="SSF55781">
    <property type="entry name" value="GAF domain-like"/>
    <property type="match status" value="1"/>
</dbReference>
<name>A0A2A6RG71_9CHLR</name>
<dbReference type="AlphaFoldDB" id="A0A2A6RG71"/>
<evidence type="ECO:0000256" key="15">
    <source>
        <dbReference type="SAM" id="Phobius"/>
    </source>
</evidence>
<dbReference type="Pfam" id="PF00672">
    <property type="entry name" value="HAMP"/>
    <property type="match status" value="1"/>
</dbReference>
<accession>A0A2A6RG71</accession>
<comment type="similarity">
    <text evidence="3">In the N-terminal section; belongs to the phytochrome family.</text>
</comment>
<dbReference type="InterPro" id="IPR036097">
    <property type="entry name" value="HisK_dim/P_sf"/>
</dbReference>
<comment type="catalytic activity">
    <reaction evidence="1">
        <text>ATP + protein L-histidine = ADP + protein N-phospho-L-histidine.</text>
        <dbReference type="EC" id="2.7.13.3"/>
    </reaction>
</comment>
<evidence type="ECO:0000256" key="5">
    <source>
        <dbReference type="ARBA" id="ARBA00022553"/>
    </source>
</evidence>
<dbReference type="PRINTS" id="PR00344">
    <property type="entry name" value="BCTRLSENSOR"/>
</dbReference>
<dbReference type="SMART" id="SM00388">
    <property type="entry name" value="HisKA"/>
    <property type="match status" value="1"/>
</dbReference>
<evidence type="ECO:0000256" key="2">
    <source>
        <dbReference type="ARBA" id="ARBA00004370"/>
    </source>
</evidence>
<dbReference type="InterPro" id="IPR003661">
    <property type="entry name" value="HisK_dim/P_dom"/>
</dbReference>
<evidence type="ECO:0000256" key="8">
    <source>
        <dbReference type="ARBA" id="ARBA00022777"/>
    </source>
</evidence>
<dbReference type="Gene3D" id="1.10.287.130">
    <property type="match status" value="1"/>
</dbReference>
<keyword evidence="10" id="KW-0902">Two-component regulatory system</keyword>
<dbReference type="Gene3D" id="3.40.50.2300">
    <property type="match status" value="1"/>
</dbReference>
<evidence type="ECO:0000256" key="4">
    <source>
        <dbReference type="ARBA" id="ARBA00012438"/>
    </source>
</evidence>
<dbReference type="InterPro" id="IPR003594">
    <property type="entry name" value="HATPase_dom"/>
</dbReference>
<dbReference type="CDD" id="cd00082">
    <property type="entry name" value="HisKA"/>
    <property type="match status" value="1"/>
</dbReference>
<evidence type="ECO:0000259" key="18">
    <source>
        <dbReference type="PROSITE" id="PS50885"/>
    </source>
</evidence>
<dbReference type="OrthoDB" id="136047at2"/>
<dbReference type="PANTHER" id="PTHR43047">
    <property type="entry name" value="TWO-COMPONENT HISTIDINE PROTEIN KINASE"/>
    <property type="match status" value="1"/>
</dbReference>
<dbReference type="GO" id="GO:0005886">
    <property type="term" value="C:plasma membrane"/>
    <property type="evidence" value="ECO:0007669"/>
    <property type="project" value="TreeGrafter"/>
</dbReference>
<evidence type="ECO:0000256" key="3">
    <source>
        <dbReference type="ARBA" id="ARBA00006402"/>
    </source>
</evidence>
<dbReference type="CDD" id="cd06225">
    <property type="entry name" value="HAMP"/>
    <property type="match status" value="1"/>
</dbReference>
<feature type="domain" description="HAMP" evidence="18">
    <location>
        <begin position="221"/>
        <end position="273"/>
    </location>
</feature>
<dbReference type="InterPro" id="IPR029016">
    <property type="entry name" value="GAF-like_dom_sf"/>
</dbReference>